<evidence type="ECO:0000313" key="3">
    <source>
        <dbReference type="Proteomes" id="UP000261580"/>
    </source>
</evidence>
<organism evidence="2 3">
    <name type="scientific">Neolamprologus brichardi</name>
    <name type="common">Fairy cichlid</name>
    <name type="synonym">Lamprologus brichardi</name>
    <dbReference type="NCBI Taxonomy" id="32507"/>
    <lineage>
        <taxon>Eukaryota</taxon>
        <taxon>Metazoa</taxon>
        <taxon>Chordata</taxon>
        <taxon>Craniata</taxon>
        <taxon>Vertebrata</taxon>
        <taxon>Euteleostomi</taxon>
        <taxon>Actinopterygii</taxon>
        <taxon>Neopterygii</taxon>
        <taxon>Teleostei</taxon>
        <taxon>Neoteleostei</taxon>
        <taxon>Acanthomorphata</taxon>
        <taxon>Ovalentaria</taxon>
        <taxon>Cichlomorphae</taxon>
        <taxon>Cichliformes</taxon>
        <taxon>Cichlidae</taxon>
        <taxon>African cichlids</taxon>
        <taxon>Pseudocrenilabrinae</taxon>
        <taxon>Lamprologini</taxon>
        <taxon>Neolamprologus</taxon>
    </lineage>
</organism>
<dbReference type="Ensembl" id="ENSNBRT00000027176.1">
    <property type="protein sequence ID" value="ENSNBRP00000026476.1"/>
    <property type="gene ID" value="ENSNBRG00000020231.1"/>
</dbReference>
<keyword evidence="3" id="KW-1185">Reference proteome</keyword>
<proteinExistence type="predicted"/>
<dbReference type="PANTHER" id="PTHR47194">
    <property type="entry name" value="SORTING NEXIN-29-RELATED"/>
    <property type="match status" value="1"/>
</dbReference>
<protein>
    <recommendedName>
        <fullName evidence="1">PX domain-containing protein</fullName>
    </recommendedName>
</protein>
<dbReference type="Pfam" id="PF00787">
    <property type="entry name" value="PX"/>
    <property type="match status" value="1"/>
</dbReference>
<dbReference type="AlphaFoldDB" id="A0A3Q4HW98"/>
<dbReference type="SUPFAM" id="SSF64268">
    <property type="entry name" value="PX domain"/>
    <property type="match status" value="1"/>
</dbReference>
<dbReference type="STRING" id="32507.ENSNBRP00000026476"/>
<dbReference type="GO" id="GO:0035091">
    <property type="term" value="F:phosphatidylinositol binding"/>
    <property type="evidence" value="ECO:0007669"/>
    <property type="project" value="InterPro"/>
</dbReference>
<dbReference type="GeneTree" id="ENSGT00940000162838"/>
<dbReference type="CDD" id="cd06874">
    <property type="entry name" value="PX_KIF16B_SNX23"/>
    <property type="match status" value="1"/>
</dbReference>
<dbReference type="SMART" id="SM00312">
    <property type="entry name" value="PX"/>
    <property type="match status" value="1"/>
</dbReference>
<evidence type="ECO:0000313" key="2">
    <source>
        <dbReference type="Ensembl" id="ENSNBRP00000026476.1"/>
    </source>
</evidence>
<dbReference type="PROSITE" id="PS50195">
    <property type="entry name" value="PX"/>
    <property type="match status" value="1"/>
</dbReference>
<dbReference type="InterPro" id="IPR001683">
    <property type="entry name" value="PX_dom"/>
</dbReference>
<dbReference type="OMA" id="VAERRCH"/>
<dbReference type="Gene3D" id="3.30.1520.10">
    <property type="entry name" value="Phox-like domain"/>
    <property type="match status" value="1"/>
</dbReference>
<evidence type="ECO:0000259" key="1">
    <source>
        <dbReference type="PROSITE" id="PS50195"/>
    </source>
</evidence>
<dbReference type="PANTHER" id="PTHR47194:SF3">
    <property type="entry name" value="SORTING NEXIN 29"/>
    <property type="match status" value="1"/>
</dbReference>
<reference evidence="2" key="2">
    <citation type="submission" date="2025-09" db="UniProtKB">
        <authorList>
            <consortium name="Ensembl"/>
        </authorList>
    </citation>
    <scope>IDENTIFICATION</scope>
</reference>
<dbReference type="Proteomes" id="UP000261580">
    <property type="component" value="Unassembled WGS sequence"/>
</dbReference>
<sequence>RINAYIEEEVQRRLRKMNLLNGSSMDLQPFTLHFFFPSLFQRLPVQHLVSRPPGTSCGGLQEPVKLSIPRYVLRGQGKDEHFEFEVKITVMDETWTVFRRYSRFREMHKSLKLKYPELAALDFPPKKLFGNRDERMVAERRNHLERYLRNLFRVMLSSSSSPLRADEDGLFHLSKRDVCDFSSFFKKGVFEYSSHGTG</sequence>
<name>A0A3Q4HW98_NEOBR</name>
<accession>A0A3Q4HW98</accession>
<feature type="domain" description="PX" evidence="1">
    <location>
        <begin position="62"/>
        <end position="179"/>
    </location>
</feature>
<reference evidence="2" key="1">
    <citation type="submission" date="2025-08" db="UniProtKB">
        <authorList>
            <consortium name="Ensembl"/>
        </authorList>
    </citation>
    <scope>IDENTIFICATION</scope>
</reference>
<dbReference type="InterPro" id="IPR036871">
    <property type="entry name" value="PX_dom_sf"/>
</dbReference>
<dbReference type="FunFam" id="3.30.1520.10:FF:000022">
    <property type="entry name" value="Kinesin family member 16B"/>
    <property type="match status" value="1"/>
</dbReference>
<dbReference type="Bgee" id="ENSNBRG00000020231">
    <property type="expression patterns" value="Expressed in blood and 8 other cell types or tissues"/>
</dbReference>